<name>A0A4R3K160_9FIRM</name>
<evidence type="ECO:0000313" key="1">
    <source>
        <dbReference type="EMBL" id="TCS74543.1"/>
    </source>
</evidence>
<reference evidence="1 2" key="1">
    <citation type="submission" date="2019-03" db="EMBL/GenBank/DDBJ databases">
        <title>Genomic Encyclopedia of Type Strains, Phase IV (KMG-IV): sequencing the most valuable type-strain genomes for metagenomic binning, comparative biology and taxonomic classification.</title>
        <authorList>
            <person name="Goeker M."/>
        </authorList>
    </citation>
    <scope>NUCLEOTIDE SEQUENCE [LARGE SCALE GENOMIC DNA]</scope>
    <source>
        <strain evidence="1 2">DSM 29489</strain>
    </source>
</reference>
<organism evidence="1 2">
    <name type="scientific">Muricomes intestini</name>
    <dbReference type="NCBI Taxonomy" id="1796634"/>
    <lineage>
        <taxon>Bacteria</taxon>
        <taxon>Bacillati</taxon>
        <taxon>Bacillota</taxon>
        <taxon>Clostridia</taxon>
        <taxon>Lachnospirales</taxon>
        <taxon>Lachnospiraceae</taxon>
        <taxon>Muricomes</taxon>
    </lineage>
</organism>
<dbReference type="Proteomes" id="UP000295726">
    <property type="component" value="Unassembled WGS sequence"/>
</dbReference>
<protein>
    <submittedName>
        <fullName evidence="1">Uncharacterized protein</fullName>
    </submittedName>
</protein>
<dbReference type="EMBL" id="SLZZ01000037">
    <property type="protein sequence ID" value="TCS74543.1"/>
    <property type="molecule type" value="Genomic_DNA"/>
</dbReference>
<keyword evidence="2" id="KW-1185">Reference proteome</keyword>
<proteinExistence type="predicted"/>
<gene>
    <name evidence="1" type="ORF">EDD59_13717</name>
</gene>
<accession>A0A4R3K160</accession>
<dbReference type="OrthoDB" id="2065661at2"/>
<dbReference type="RefSeq" id="WP_132383790.1">
    <property type="nucleotide sequence ID" value="NZ_DAIPCY010000002.1"/>
</dbReference>
<sequence>MKMMLGEYGKLIVLVILLGSMILILFGTGEGGLPGMIKSARPEASLKDNDSFSLAQSIFSRKPPELSVKVKKLYRGQEYNLLDAESFYIEAKTAGGEEPEVSVIKVTDPKLKDITKEVLPEKFMPALSGEYRIVYRAAETYLGSTKTTEKEYNFIAD</sequence>
<comment type="caution">
    <text evidence="1">The sequence shown here is derived from an EMBL/GenBank/DDBJ whole genome shotgun (WGS) entry which is preliminary data.</text>
</comment>
<evidence type="ECO:0000313" key="2">
    <source>
        <dbReference type="Proteomes" id="UP000295726"/>
    </source>
</evidence>
<dbReference type="AlphaFoldDB" id="A0A4R3K160"/>